<proteinExistence type="inferred from homology"/>
<feature type="modified residue" description="N6-carboxylysine" evidence="13">
    <location>
        <position position="218"/>
    </location>
</feature>
<dbReference type="GO" id="GO:0005524">
    <property type="term" value="F:ATP binding"/>
    <property type="evidence" value="ECO:0007669"/>
    <property type="project" value="UniProtKB-UniRule"/>
</dbReference>
<dbReference type="SUPFAM" id="SSF53244">
    <property type="entry name" value="MurD-like peptide ligases, peptide-binding domain"/>
    <property type="match status" value="1"/>
</dbReference>
<comment type="similarity">
    <text evidence="1 13">Belongs to the MurCDEF family. MurE subfamily.</text>
</comment>
<dbReference type="InterPro" id="IPR005761">
    <property type="entry name" value="UDP-N-AcMur-Glu-dNH2Pim_ligase"/>
</dbReference>
<feature type="binding site" evidence="13">
    <location>
        <position position="184"/>
    </location>
    <ligand>
        <name>UDP-N-acetyl-alpha-D-muramoyl-L-alanyl-D-glutamate</name>
        <dbReference type="ChEBI" id="CHEBI:83900"/>
    </ligand>
</feature>
<dbReference type="GO" id="GO:0051301">
    <property type="term" value="P:cell division"/>
    <property type="evidence" value="ECO:0007669"/>
    <property type="project" value="UniProtKB-KW"/>
</dbReference>
<evidence type="ECO:0000259" key="17">
    <source>
        <dbReference type="Pfam" id="PF08245"/>
    </source>
</evidence>
<dbReference type="InterPro" id="IPR013221">
    <property type="entry name" value="Mur_ligase_cen"/>
</dbReference>
<dbReference type="GO" id="GO:0000287">
    <property type="term" value="F:magnesium ion binding"/>
    <property type="evidence" value="ECO:0007669"/>
    <property type="project" value="UniProtKB-UniRule"/>
</dbReference>
<evidence type="ECO:0000256" key="3">
    <source>
        <dbReference type="ARBA" id="ARBA00022960"/>
    </source>
</evidence>
<dbReference type="AlphaFoldDB" id="A0A2T5J0M0"/>
<evidence type="ECO:0000259" key="15">
    <source>
        <dbReference type="Pfam" id="PF01225"/>
    </source>
</evidence>
<dbReference type="HAMAP" id="MF_00208">
    <property type="entry name" value="MurE"/>
    <property type="match status" value="1"/>
</dbReference>
<feature type="binding site" evidence="13">
    <location>
        <position position="27"/>
    </location>
    <ligand>
        <name>UDP-N-acetyl-alpha-D-muramoyl-L-alanyl-D-glutamate</name>
        <dbReference type="ChEBI" id="CHEBI:83900"/>
    </ligand>
</feature>
<evidence type="ECO:0000256" key="7">
    <source>
        <dbReference type="ARBA" id="ARBA00050251"/>
    </source>
</evidence>
<feature type="binding site" evidence="13">
    <location>
        <begin position="404"/>
        <end position="407"/>
    </location>
    <ligand>
        <name>meso-2,6-diaminopimelate</name>
        <dbReference type="ChEBI" id="CHEBI:57791"/>
    </ligand>
</feature>
<dbReference type="NCBIfam" id="NF001126">
    <property type="entry name" value="PRK00139.1-4"/>
    <property type="match status" value="1"/>
</dbReference>
<feature type="binding site" evidence="13">
    <location>
        <position position="178"/>
    </location>
    <ligand>
        <name>UDP-N-acetyl-alpha-D-muramoyl-L-alanyl-D-glutamate</name>
        <dbReference type="ChEBI" id="CHEBI:83900"/>
    </ligand>
</feature>
<comment type="caution">
    <text evidence="18">The sequence shown here is derived from an EMBL/GenBank/DDBJ whole genome shotgun (WGS) entry which is preliminary data.</text>
</comment>
<dbReference type="Pfam" id="PF08245">
    <property type="entry name" value="Mur_ligase_M"/>
    <property type="match status" value="1"/>
</dbReference>
<evidence type="ECO:0000256" key="14">
    <source>
        <dbReference type="RuleBase" id="RU004135"/>
    </source>
</evidence>
<protein>
    <recommendedName>
        <fullName evidence="9 13">UDP-N-acetylmuramoyl-L-alanyl-D-glutamate--2,6-diaminopimelate ligase</fullName>
        <ecNumber evidence="8 13">6.3.2.13</ecNumber>
    </recommendedName>
    <alternativeName>
        <fullName evidence="10 13">Meso-A2pm-adding enzyme</fullName>
    </alternativeName>
    <alternativeName>
        <fullName evidence="11 13">Meso-diaminopimelate-adding enzyme</fullName>
    </alternativeName>
    <alternativeName>
        <fullName evidence="12 13">UDP-MurNAc-L-Ala-D-Glu:meso-diaminopimelate ligase</fullName>
    </alternativeName>
    <alternativeName>
        <fullName evidence="13">UDP-MurNAc-tripeptide synthetase</fullName>
    </alternativeName>
    <alternativeName>
        <fullName evidence="13">UDP-N-acetylmuramyl-tripeptide synthetase</fullName>
    </alternativeName>
</protein>
<comment type="catalytic activity">
    <reaction evidence="7 13">
        <text>UDP-N-acetyl-alpha-D-muramoyl-L-alanyl-D-glutamate + meso-2,6-diaminopimelate + ATP = UDP-N-acetyl-alpha-D-muramoyl-L-alanyl-gamma-D-glutamyl-meso-2,6-diaminopimelate + ADP + phosphate + H(+)</text>
        <dbReference type="Rhea" id="RHEA:23676"/>
        <dbReference type="ChEBI" id="CHEBI:15378"/>
        <dbReference type="ChEBI" id="CHEBI:30616"/>
        <dbReference type="ChEBI" id="CHEBI:43474"/>
        <dbReference type="ChEBI" id="CHEBI:57791"/>
        <dbReference type="ChEBI" id="CHEBI:83900"/>
        <dbReference type="ChEBI" id="CHEBI:83905"/>
        <dbReference type="ChEBI" id="CHEBI:456216"/>
        <dbReference type="EC" id="6.3.2.13"/>
    </reaction>
</comment>
<feature type="binding site" evidence="13">
    <location>
        <begin position="109"/>
        <end position="115"/>
    </location>
    <ligand>
        <name>ATP</name>
        <dbReference type="ChEBI" id="CHEBI:30616"/>
    </ligand>
</feature>
<evidence type="ECO:0000313" key="18">
    <source>
        <dbReference type="EMBL" id="PTQ89877.1"/>
    </source>
</evidence>
<name>A0A2T5J0M0_9GAMM</name>
<dbReference type="Gene3D" id="3.40.1190.10">
    <property type="entry name" value="Mur-like, catalytic domain"/>
    <property type="match status" value="1"/>
</dbReference>
<evidence type="ECO:0000256" key="8">
    <source>
        <dbReference type="ARBA" id="ARBA00066633"/>
    </source>
</evidence>
<dbReference type="InterPro" id="IPR036565">
    <property type="entry name" value="Mur-like_cat_sf"/>
</dbReference>
<organism evidence="18 19">
    <name type="scientific">Agitococcus lubricus</name>
    <dbReference type="NCBI Taxonomy" id="1077255"/>
    <lineage>
        <taxon>Bacteria</taxon>
        <taxon>Pseudomonadati</taxon>
        <taxon>Pseudomonadota</taxon>
        <taxon>Gammaproteobacteria</taxon>
        <taxon>Moraxellales</taxon>
        <taxon>Moraxellaceae</taxon>
        <taxon>Agitococcus</taxon>
    </lineage>
</organism>
<feature type="short sequence motif" description="Meso-diaminopimelate recognition motif" evidence="13">
    <location>
        <begin position="404"/>
        <end position="407"/>
    </location>
</feature>
<keyword evidence="3 13" id="KW-0133">Cell shape</keyword>
<comment type="function">
    <text evidence="13">Catalyzes the addition of meso-diaminopimelic acid to the nucleotide precursor UDP-N-acetylmuramoyl-L-alanyl-D-glutamate (UMAG) in the biosynthesis of bacterial cell-wall peptidoglycan.</text>
</comment>
<comment type="pathway">
    <text evidence="13 14">Cell wall biogenesis; peptidoglycan biosynthesis.</text>
</comment>
<evidence type="ECO:0000313" key="19">
    <source>
        <dbReference type="Proteomes" id="UP000244223"/>
    </source>
</evidence>
<dbReference type="PANTHER" id="PTHR23135">
    <property type="entry name" value="MUR LIGASE FAMILY MEMBER"/>
    <property type="match status" value="1"/>
</dbReference>
<dbReference type="Gene3D" id="3.90.190.20">
    <property type="entry name" value="Mur ligase, C-terminal domain"/>
    <property type="match status" value="1"/>
</dbReference>
<comment type="caution">
    <text evidence="13">Lacks conserved residue(s) required for the propagation of feature annotation.</text>
</comment>
<evidence type="ECO:0000256" key="12">
    <source>
        <dbReference type="ARBA" id="ARBA00081560"/>
    </source>
</evidence>
<dbReference type="GO" id="GO:0071555">
    <property type="term" value="P:cell wall organization"/>
    <property type="evidence" value="ECO:0007669"/>
    <property type="project" value="UniProtKB-KW"/>
</dbReference>
<evidence type="ECO:0000256" key="11">
    <source>
        <dbReference type="ARBA" id="ARBA00076158"/>
    </source>
</evidence>
<dbReference type="InterPro" id="IPR035911">
    <property type="entry name" value="MurE/MurF_N"/>
</dbReference>
<keyword evidence="2 13" id="KW-0132">Cell division</keyword>
<accession>A0A2T5J0M0</accession>
<keyword evidence="13 18" id="KW-0436">Ligase</keyword>
<dbReference type="UniPathway" id="UPA00219"/>
<comment type="cofactor">
    <cofactor evidence="13">
        <name>Mg(2+)</name>
        <dbReference type="ChEBI" id="CHEBI:18420"/>
    </cofactor>
</comment>
<reference evidence="18 19" key="1">
    <citation type="submission" date="2018-04" db="EMBL/GenBank/DDBJ databases">
        <title>Genomic Encyclopedia of Archaeal and Bacterial Type Strains, Phase II (KMG-II): from individual species to whole genera.</title>
        <authorList>
            <person name="Goeker M."/>
        </authorList>
    </citation>
    <scope>NUCLEOTIDE SEQUENCE [LARGE SCALE GENOMIC DNA]</scope>
    <source>
        <strain evidence="18 19">DSM 5822</strain>
    </source>
</reference>
<dbReference type="GO" id="GO:0008765">
    <property type="term" value="F:UDP-N-acetylmuramoylalanyl-D-glutamate-2,6-diaminopimelate ligase activity"/>
    <property type="evidence" value="ECO:0007669"/>
    <property type="project" value="UniProtKB-UniRule"/>
</dbReference>
<feature type="binding site" evidence="13">
    <location>
        <position position="186"/>
    </location>
    <ligand>
        <name>UDP-N-acetyl-alpha-D-muramoyl-L-alanyl-D-glutamate</name>
        <dbReference type="ChEBI" id="CHEBI:83900"/>
    </ligand>
</feature>
<feature type="binding site" evidence="13">
    <location>
        <position position="455"/>
    </location>
    <ligand>
        <name>meso-2,6-diaminopimelate</name>
        <dbReference type="ChEBI" id="CHEBI:57791"/>
    </ligand>
</feature>
<dbReference type="NCBIfam" id="NF001124">
    <property type="entry name" value="PRK00139.1-2"/>
    <property type="match status" value="1"/>
</dbReference>
<gene>
    <name evidence="13" type="primary">murE</name>
    <name evidence="18" type="ORF">C8N29_105205</name>
</gene>
<evidence type="ECO:0000256" key="2">
    <source>
        <dbReference type="ARBA" id="ARBA00022618"/>
    </source>
</evidence>
<keyword evidence="19" id="KW-1185">Reference proteome</keyword>
<dbReference type="Pfam" id="PF01225">
    <property type="entry name" value="Mur_ligase"/>
    <property type="match status" value="1"/>
</dbReference>
<dbReference type="Gene3D" id="3.40.1390.10">
    <property type="entry name" value="MurE/MurF, N-terminal domain"/>
    <property type="match status" value="1"/>
</dbReference>
<dbReference type="Proteomes" id="UP000244223">
    <property type="component" value="Unassembled WGS sequence"/>
</dbReference>
<dbReference type="GO" id="GO:0005737">
    <property type="term" value="C:cytoplasm"/>
    <property type="evidence" value="ECO:0007669"/>
    <property type="project" value="UniProtKB-SubCell"/>
</dbReference>
<dbReference type="GO" id="GO:0009252">
    <property type="term" value="P:peptidoglycan biosynthetic process"/>
    <property type="evidence" value="ECO:0007669"/>
    <property type="project" value="UniProtKB-UniRule"/>
</dbReference>
<keyword evidence="6 13" id="KW-0961">Cell wall biogenesis/degradation</keyword>
<dbReference type="FunFam" id="3.90.190.20:FF:000006">
    <property type="entry name" value="UDP-N-acetylmuramoyl-L-alanyl-D-glutamate--2,6-diaminopimelate ligase"/>
    <property type="match status" value="1"/>
</dbReference>
<feature type="domain" description="Mur ligase N-terminal catalytic" evidence="15">
    <location>
        <begin position="20"/>
        <end position="95"/>
    </location>
</feature>
<dbReference type="OrthoDB" id="9800958at2"/>
<dbReference type="NCBIfam" id="TIGR01085">
    <property type="entry name" value="murE"/>
    <property type="match status" value="1"/>
</dbReference>
<comment type="subcellular location">
    <subcellularLocation>
        <location evidence="13 14">Cytoplasm</location>
    </subcellularLocation>
</comment>
<keyword evidence="13" id="KW-0547">Nucleotide-binding</keyword>
<feature type="binding site" evidence="13">
    <location>
        <begin position="151"/>
        <end position="152"/>
    </location>
    <ligand>
        <name>UDP-N-acetyl-alpha-D-muramoyl-L-alanyl-D-glutamate</name>
        <dbReference type="ChEBI" id="CHEBI:83900"/>
    </ligand>
</feature>
<dbReference type="SUPFAM" id="SSF63418">
    <property type="entry name" value="MurE/MurF N-terminal domain"/>
    <property type="match status" value="1"/>
</dbReference>
<evidence type="ECO:0000256" key="10">
    <source>
        <dbReference type="ARBA" id="ARBA00075482"/>
    </source>
</evidence>
<comment type="PTM">
    <text evidence="13">Carboxylation is probably crucial for Mg(2+) binding and, consequently, for the gamma-phosphate positioning of ATP.</text>
</comment>
<keyword evidence="5 13" id="KW-0131">Cell cycle</keyword>
<dbReference type="GO" id="GO:0008360">
    <property type="term" value="P:regulation of cell shape"/>
    <property type="evidence" value="ECO:0007669"/>
    <property type="project" value="UniProtKB-KW"/>
</dbReference>
<dbReference type="SUPFAM" id="SSF53623">
    <property type="entry name" value="MurD-like peptide ligases, catalytic domain"/>
    <property type="match status" value="1"/>
</dbReference>
<dbReference type="PANTHER" id="PTHR23135:SF4">
    <property type="entry name" value="UDP-N-ACETYLMURAMOYL-L-ALANYL-D-GLUTAMATE--2,6-DIAMINOPIMELATE LIGASE MURE HOMOLOG, CHLOROPLASTIC"/>
    <property type="match status" value="1"/>
</dbReference>
<evidence type="ECO:0000259" key="16">
    <source>
        <dbReference type="Pfam" id="PF02875"/>
    </source>
</evidence>
<sequence>MPALAALWPNTPPVYQQILVSGLTANSQAVQAGDVFIALRGLKHDARQYIPQAIAQGAVAVLAHSEETDYAIAQVPVICIADLPQYLGQIAARFYQSPSQDLSVLAVTGTNGKTSCAQLFAHACDFLALKSAVLGTLGNGVIGAIQPSTHTTLDALQLQKKLADFKAAGVQVVALEASSHGLEQGRLNATCIQTAIFTNLTRDHLDYHGTMEAYQQAKALLFRWPTLQTAIFNADDPASQVFMVGLAPNVRCWTYSQHAQRDADFVALSVQPSLQGLCLTIKTPMGQVELQTRLLGRFNVSNILAVLAGLLSFSIPLTQAVDALSHVQPVRGRMQCLTNADITVVVDYAHTPDALEKVLSTLREHTHQHLWCVFGCGGDRDRGKRPIMGEIASRLADKVIITADNPRSEAVDAIIADIVTGINQPHQMVIIADREQAIRYALSHAQAGDLVLVAGKGHEDYQEIQGVRYPFDDAQIVEQLLKISAV</sequence>
<feature type="binding site" evidence="13">
    <location>
        <position position="380"/>
    </location>
    <ligand>
        <name>meso-2,6-diaminopimelate</name>
        <dbReference type="ChEBI" id="CHEBI:57791"/>
    </ligand>
</feature>
<dbReference type="InterPro" id="IPR036615">
    <property type="entry name" value="Mur_ligase_C_dom_sf"/>
</dbReference>
<dbReference type="EC" id="6.3.2.13" evidence="8 13"/>
<evidence type="ECO:0000256" key="1">
    <source>
        <dbReference type="ARBA" id="ARBA00005898"/>
    </source>
</evidence>
<keyword evidence="13" id="KW-0460">Magnesium</keyword>
<evidence type="ECO:0000256" key="5">
    <source>
        <dbReference type="ARBA" id="ARBA00023306"/>
    </source>
</evidence>
<dbReference type="Pfam" id="PF02875">
    <property type="entry name" value="Mur_ligase_C"/>
    <property type="match status" value="1"/>
</dbReference>
<dbReference type="EMBL" id="QAON01000005">
    <property type="protein sequence ID" value="PTQ89877.1"/>
    <property type="molecule type" value="Genomic_DNA"/>
</dbReference>
<evidence type="ECO:0000256" key="13">
    <source>
        <dbReference type="HAMAP-Rule" id="MF_00208"/>
    </source>
</evidence>
<dbReference type="InterPro" id="IPR000713">
    <property type="entry name" value="Mur_ligase_N"/>
</dbReference>
<dbReference type="InterPro" id="IPR004101">
    <property type="entry name" value="Mur_ligase_C"/>
</dbReference>
<evidence type="ECO:0000256" key="4">
    <source>
        <dbReference type="ARBA" id="ARBA00022984"/>
    </source>
</evidence>
<keyword evidence="13" id="KW-0963">Cytoplasm</keyword>
<evidence type="ECO:0000256" key="9">
    <source>
        <dbReference type="ARBA" id="ARBA00072883"/>
    </source>
</evidence>
<dbReference type="RefSeq" id="WP_107865390.1">
    <property type="nucleotide sequence ID" value="NZ_QAON01000005.1"/>
</dbReference>
<feature type="binding site" evidence="13">
    <location>
        <position position="459"/>
    </location>
    <ligand>
        <name>meso-2,6-diaminopimelate</name>
        <dbReference type="ChEBI" id="CHEBI:57791"/>
    </ligand>
</feature>
<keyword evidence="13" id="KW-0067">ATP-binding</keyword>
<evidence type="ECO:0000256" key="6">
    <source>
        <dbReference type="ARBA" id="ARBA00023316"/>
    </source>
</evidence>
<feature type="domain" description="Mur ligase central" evidence="17">
    <location>
        <begin position="107"/>
        <end position="308"/>
    </location>
</feature>
<keyword evidence="4 13" id="KW-0573">Peptidoglycan synthesis</keyword>
<feature type="domain" description="Mur ligase C-terminal" evidence="16">
    <location>
        <begin position="332"/>
        <end position="457"/>
    </location>
</feature>